<sequence length="328" mass="37119">MWRVGSGSDCSTHHDELNNMNNTNSDPSSSLRSARKLRPIMPRPLLPISSCTCNFLPKSNILSSSNHHLATIEQDQSKPENNIAPSVTSSRWNPTPEQLRALEELYEGGTRTPTADQIKLIAGMLCRFGKIEGKNVFYWFQNHKARERQKRRRNQSRPSLESEETGFKIGQAKNNATSNCSTISEDSVSFHRAAVASESGTQGWIQLEETELLQKTRTRITQSKHAMWQLMKPSSTPPQATFQFMATPSRSTAAPEGLNLSMNLAPNCRDMDVTKFEEECAKPQTLELFPIRTRDWSVEEREYDVSMASIDNTSFVPNKFFEFLPVKN</sequence>
<organism evidence="1 2">
    <name type="scientific">Vaccinium darrowii</name>
    <dbReference type="NCBI Taxonomy" id="229202"/>
    <lineage>
        <taxon>Eukaryota</taxon>
        <taxon>Viridiplantae</taxon>
        <taxon>Streptophyta</taxon>
        <taxon>Embryophyta</taxon>
        <taxon>Tracheophyta</taxon>
        <taxon>Spermatophyta</taxon>
        <taxon>Magnoliopsida</taxon>
        <taxon>eudicotyledons</taxon>
        <taxon>Gunneridae</taxon>
        <taxon>Pentapetalae</taxon>
        <taxon>asterids</taxon>
        <taxon>Ericales</taxon>
        <taxon>Ericaceae</taxon>
        <taxon>Vaccinioideae</taxon>
        <taxon>Vaccinieae</taxon>
        <taxon>Vaccinium</taxon>
    </lineage>
</organism>
<protein>
    <submittedName>
        <fullName evidence="1">Uncharacterized protein</fullName>
    </submittedName>
</protein>
<proteinExistence type="predicted"/>
<reference evidence="1 2" key="1">
    <citation type="journal article" date="2021" name="Hortic Res">
        <title>High-quality reference genome and annotation aids understanding of berry development for evergreen blueberry (Vaccinium darrowii).</title>
        <authorList>
            <person name="Yu J."/>
            <person name="Hulse-Kemp A.M."/>
            <person name="Babiker E."/>
            <person name="Staton M."/>
        </authorList>
    </citation>
    <scope>NUCLEOTIDE SEQUENCE [LARGE SCALE GENOMIC DNA]</scope>
    <source>
        <strain evidence="2">cv. NJ 8807/NJ 8810</strain>
        <tissue evidence="1">Young leaf</tissue>
    </source>
</reference>
<dbReference type="EMBL" id="CM037152">
    <property type="protein sequence ID" value="KAH7833309.1"/>
    <property type="molecule type" value="Genomic_DNA"/>
</dbReference>
<evidence type="ECO:0000313" key="1">
    <source>
        <dbReference type="EMBL" id="KAH7833309.1"/>
    </source>
</evidence>
<accession>A0ACB7WYA8</accession>
<gene>
    <name evidence="1" type="ORF">Vadar_005023</name>
</gene>
<comment type="caution">
    <text evidence="1">The sequence shown here is derived from an EMBL/GenBank/DDBJ whole genome shotgun (WGS) entry which is preliminary data.</text>
</comment>
<evidence type="ECO:0000313" key="2">
    <source>
        <dbReference type="Proteomes" id="UP000828048"/>
    </source>
</evidence>
<dbReference type="Proteomes" id="UP000828048">
    <property type="component" value="Chromosome 2"/>
</dbReference>
<keyword evidence="2" id="KW-1185">Reference proteome</keyword>
<name>A0ACB7WYA8_9ERIC</name>